<feature type="transmembrane region" description="Helical" evidence="1">
    <location>
        <begin position="12"/>
        <end position="34"/>
    </location>
</feature>
<dbReference type="RefSeq" id="WP_101516993.1">
    <property type="nucleotide sequence ID" value="NZ_PKUS01000001.1"/>
</dbReference>
<evidence type="ECO:0000313" key="3">
    <source>
        <dbReference type="Proteomes" id="UP000235005"/>
    </source>
</evidence>
<keyword evidence="1" id="KW-1133">Transmembrane helix</keyword>
<reference evidence="2 3" key="1">
    <citation type="submission" date="2018-01" db="EMBL/GenBank/DDBJ databases">
        <title>The draft genome sequence of Halioglobus lutimaris HF004.</title>
        <authorList>
            <person name="Du Z.-J."/>
            <person name="Shi M.-J."/>
        </authorList>
    </citation>
    <scope>NUCLEOTIDE SEQUENCE [LARGE SCALE GENOMIC DNA]</scope>
    <source>
        <strain evidence="2 3">HF004</strain>
    </source>
</reference>
<proteinExistence type="predicted"/>
<protein>
    <submittedName>
        <fullName evidence="2">Uncharacterized protein</fullName>
    </submittedName>
</protein>
<feature type="transmembrane region" description="Helical" evidence="1">
    <location>
        <begin position="138"/>
        <end position="160"/>
    </location>
</feature>
<feature type="transmembrane region" description="Helical" evidence="1">
    <location>
        <begin position="167"/>
        <end position="185"/>
    </location>
</feature>
<keyword evidence="1" id="KW-0812">Transmembrane</keyword>
<comment type="caution">
    <text evidence="2">The sequence shown here is derived from an EMBL/GenBank/DDBJ whole genome shotgun (WGS) entry which is preliminary data.</text>
</comment>
<dbReference type="AlphaFoldDB" id="A0A2N5X885"/>
<evidence type="ECO:0000256" key="1">
    <source>
        <dbReference type="SAM" id="Phobius"/>
    </source>
</evidence>
<accession>A0A2N5X885</accession>
<organism evidence="2 3">
    <name type="scientific">Pseudohalioglobus lutimaris</name>
    <dbReference type="NCBI Taxonomy" id="1737061"/>
    <lineage>
        <taxon>Bacteria</taxon>
        <taxon>Pseudomonadati</taxon>
        <taxon>Pseudomonadota</taxon>
        <taxon>Gammaproteobacteria</taxon>
        <taxon>Cellvibrionales</taxon>
        <taxon>Halieaceae</taxon>
        <taxon>Pseudohalioglobus</taxon>
    </lineage>
</organism>
<dbReference type="OrthoDB" id="7409915at2"/>
<dbReference type="Proteomes" id="UP000235005">
    <property type="component" value="Unassembled WGS sequence"/>
</dbReference>
<evidence type="ECO:0000313" key="2">
    <source>
        <dbReference type="EMBL" id="PLW70704.1"/>
    </source>
</evidence>
<keyword evidence="1" id="KW-0472">Membrane</keyword>
<sequence>MSNRTNLIKAHLFLATFIFPAVLMFLVTGGLYTWGIKGSYNTQEYSLALAEPLSKELPGLKALVEQELQQRSLAFPTGAAKIKSAGNSFAFEWTGSKRDVVLEPTSNELIATLVVKETTWYRNLVQLHKAKGGQLFKIYAAFLAVGLFLVLLTGFITALQTPKYRRLAIYSSLAGLLLFAVAIIAS</sequence>
<gene>
    <name evidence="2" type="ORF">C0039_00805</name>
</gene>
<name>A0A2N5X885_9GAMM</name>
<dbReference type="EMBL" id="PKUS01000001">
    <property type="protein sequence ID" value="PLW70704.1"/>
    <property type="molecule type" value="Genomic_DNA"/>
</dbReference>
<keyword evidence="3" id="KW-1185">Reference proteome</keyword>